<keyword evidence="8" id="KW-1185">Reference proteome</keyword>
<feature type="domain" description="Cytochrome c" evidence="5">
    <location>
        <begin position="38"/>
        <end position="144"/>
    </location>
</feature>
<dbReference type="STRING" id="555512.SAMN04487993_10134"/>
<evidence type="ECO:0000313" key="6">
    <source>
        <dbReference type="EMBL" id="SDI93626.1"/>
    </source>
</evidence>
<dbReference type="PANTHER" id="PTHR35008:SF8">
    <property type="entry name" value="ALCOHOL DEHYDROGENASE CYTOCHROME C SUBUNIT"/>
    <property type="match status" value="1"/>
</dbReference>
<dbReference type="Pfam" id="PF00034">
    <property type="entry name" value="Cytochrom_C"/>
    <property type="match status" value="1"/>
</dbReference>
<accession>A0A1G8TS21</accession>
<dbReference type="InterPro" id="IPR036909">
    <property type="entry name" value="Cyt_c-like_dom_sf"/>
</dbReference>
<dbReference type="PANTHER" id="PTHR35008">
    <property type="entry name" value="BLL4482 PROTEIN-RELATED"/>
    <property type="match status" value="1"/>
</dbReference>
<dbReference type="OrthoDB" id="9811281at2"/>
<proteinExistence type="predicted"/>
<dbReference type="PROSITE" id="PS51007">
    <property type="entry name" value="CYTC"/>
    <property type="match status" value="2"/>
</dbReference>
<dbReference type="SUPFAM" id="SSF46626">
    <property type="entry name" value="Cytochrome c"/>
    <property type="match status" value="2"/>
</dbReference>
<dbReference type="Proteomes" id="UP000199093">
    <property type="component" value="Unassembled WGS sequence"/>
</dbReference>
<dbReference type="RefSeq" id="WP_089848544.1">
    <property type="nucleotide sequence ID" value="NZ_FNEJ01000013.1"/>
</dbReference>
<reference evidence="7 8" key="1">
    <citation type="submission" date="2016-10" db="EMBL/GenBank/DDBJ databases">
        <authorList>
            <person name="de Groot N.N."/>
        </authorList>
    </citation>
    <scope>NUCLEOTIDE SEQUENCE [LARGE SCALE GENOMIC DNA]</scope>
    <source>
        <strain evidence="7 8">DSM 26424</strain>
    </source>
</reference>
<gene>
    <name evidence="6" type="ORF">SAMN04487993_10134</name>
    <name evidence="7" type="ORF">SAMN04487993_103150</name>
</gene>
<dbReference type="EMBL" id="FNEJ01000013">
    <property type="protein sequence ID" value="SDI93626.1"/>
    <property type="molecule type" value="Genomic_DNA"/>
</dbReference>
<dbReference type="GO" id="GO:0009055">
    <property type="term" value="F:electron transfer activity"/>
    <property type="evidence" value="ECO:0007669"/>
    <property type="project" value="InterPro"/>
</dbReference>
<evidence type="ECO:0000256" key="4">
    <source>
        <dbReference type="PROSITE-ProRule" id="PRU00433"/>
    </source>
</evidence>
<feature type="domain" description="Cytochrome c" evidence="5">
    <location>
        <begin position="185"/>
        <end position="291"/>
    </location>
</feature>
<sequence length="297" mass="31227">MRRLLAGVALAGVALAGAGWVLTAPDPVPEELLAGLSGDAARGEAVFTAAGCASCHHAPDSEDRLVLAGGQSFPSDFGTFRAPNISPDPDHGIGGWSFAQFANAVTRGISPEGQHLYPAFPYTAYAQMAPQDLADLWAYMATLPADATPNQPHDLPFPFSLRRGVGVWKLLYADRGFVLPDPGTPDLTRGRYLAEALAHCGECHSPRTALGGLDRSAWLTGAPDPSGRGTIPGLTPDQLDWSAEDIAYYLESGFTPDYDSAGGHMVEVITNFAALPAEDRAAVAAYLKALPEGGRLD</sequence>
<keyword evidence="1 4" id="KW-0349">Heme</keyword>
<dbReference type="AlphaFoldDB" id="A0A1G8TS21"/>
<dbReference type="EMBL" id="FNEJ01000031">
    <property type="protein sequence ID" value="SDJ43725.1"/>
    <property type="molecule type" value="Genomic_DNA"/>
</dbReference>
<keyword evidence="2 4" id="KW-0479">Metal-binding</keyword>
<evidence type="ECO:0000256" key="2">
    <source>
        <dbReference type="ARBA" id="ARBA00022723"/>
    </source>
</evidence>
<dbReference type="GO" id="GO:0046872">
    <property type="term" value="F:metal ion binding"/>
    <property type="evidence" value="ECO:0007669"/>
    <property type="project" value="UniProtKB-KW"/>
</dbReference>
<protein>
    <submittedName>
        <fullName evidence="7">Cytochrome c, mono-and diheme variants</fullName>
    </submittedName>
</protein>
<name>A0A1G8TS21_9RHOB</name>
<organism evidence="7 8">
    <name type="scientific">Salipiger marinus</name>
    <dbReference type="NCBI Taxonomy" id="555512"/>
    <lineage>
        <taxon>Bacteria</taxon>
        <taxon>Pseudomonadati</taxon>
        <taxon>Pseudomonadota</taxon>
        <taxon>Alphaproteobacteria</taxon>
        <taxon>Rhodobacterales</taxon>
        <taxon>Roseobacteraceae</taxon>
        <taxon>Salipiger</taxon>
    </lineage>
</organism>
<evidence type="ECO:0000256" key="1">
    <source>
        <dbReference type="ARBA" id="ARBA00022617"/>
    </source>
</evidence>
<evidence type="ECO:0000313" key="7">
    <source>
        <dbReference type="EMBL" id="SDJ43725.1"/>
    </source>
</evidence>
<evidence type="ECO:0000313" key="8">
    <source>
        <dbReference type="Proteomes" id="UP000199093"/>
    </source>
</evidence>
<dbReference type="InterPro" id="IPR051459">
    <property type="entry name" value="Cytochrome_c-type_DH"/>
</dbReference>
<dbReference type="InterPro" id="IPR009056">
    <property type="entry name" value="Cyt_c-like_dom"/>
</dbReference>
<keyword evidence="3 4" id="KW-0408">Iron</keyword>
<dbReference type="GO" id="GO:0020037">
    <property type="term" value="F:heme binding"/>
    <property type="evidence" value="ECO:0007669"/>
    <property type="project" value="InterPro"/>
</dbReference>
<evidence type="ECO:0000259" key="5">
    <source>
        <dbReference type="PROSITE" id="PS51007"/>
    </source>
</evidence>
<dbReference type="Gene3D" id="1.10.760.10">
    <property type="entry name" value="Cytochrome c-like domain"/>
    <property type="match status" value="1"/>
</dbReference>
<evidence type="ECO:0000256" key="3">
    <source>
        <dbReference type="ARBA" id="ARBA00023004"/>
    </source>
</evidence>